<evidence type="ECO:0000313" key="9">
    <source>
        <dbReference type="EMBL" id="VFU56218.1"/>
    </source>
</evidence>
<evidence type="ECO:0000256" key="6">
    <source>
        <dbReference type="PROSITE-ProRule" id="PRU00175"/>
    </source>
</evidence>
<proteinExistence type="predicted"/>
<dbReference type="SMART" id="SM00184">
    <property type="entry name" value="RING"/>
    <property type="match status" value="1"/>
</dbReference>
<name>A0A6N2MRU4_SALVM</name>
<dbReference type="PROSITE" id="PS50089">
    <property type="entry name" value="ZF_RING_2"/>
    <property type="match status" value="1"/>
</dbReference>
<dbReference type="Pfam" id="PF13639">
    <property type="entry name" value="zf-RING_2"/>
    <property type="match status" value="1"/>
</dbReference>
<dbReference type="PANTHER" id="PTHR46151">
    <property type="entry name" value="NEP1-INTERACTING PROTEIN-LIKE 2"/>
    <property type="match status" value="1"/>
</dbReference>
<dbReference type="PANTHER" id="PTHR46151:SF12">
    <property type="entry name" value="RING_U-BOX SUPERFAMILY PROTEIN"/>
    <property type="match status" value="1"/>
</dbReference>
<evidence type="ECO:0000256" key="7">
    <source>
        <dbReference type="SAM" id="Phobius"/>
    </source>
</evidence>
<accession>A0A6N2MRU4</accession>
<dbReference type="Gene3D" id="3.30.40.10">
    <property type="entry name" value="Zinc/RING finger domain, C3HC4 (zinc finger)"/>
    <property type="match status" value="1"/>
</dbReference>
<dbReference type="EMBL" id="CAADRP010001918">
    <property type="protein sequence ID" value="VFU56218.1"/>
    <property type="molecule type" value="Genomic_DNA"/>
</dbReference>
<comment type="subcellular location">
    <subcellularLocation>
        <location evidence="1">Membrane</location>
    </subcellularLocation>
</comment>
<dbReference type="GO" id="GO:0016020">
    <property type="term" value="C:membrane"/>
    <property type="evidence" value="ECO:0007669"/>
    <property type="project" value="UniProtKB-SubCell"/>
</dbReference>
<feature type="transmembrane region" description="Helical" evidence="7">
    <location>
        <begin position="32"/>
        <end position="54"/>
    </location>
</feature>
<dbReference type="InterPro" id="IPR001841">
    <property type="entry name" value="Znf_RING"/>
</dbReference>
<dbReference type="AlphaFoldDB" id="A0A6N2MRU4"/>
<keyword evidence="2" id="KW-0479">Metal-binding</keyword>
<keyword evidence="5 7" id="KW-0472">Membrane</keyword>
<keyword evidence="7" id="KW-1133">Transmembrane helix</keyword>
<sequence length="228" mass="24733">MASFRCEEAVSLWATLEGFGAGVFIRALKTSVFAASACIFVLGGGLVGSIIGAMEGQTTETGFLRGSGVGAIAGAVTSVQLLESMIDGEPLSKVALLHSLLNGKAFSEWVGPALLTAYQCQVTAILETTYYREISGIYDTNGVSGLSEDCIQKLPEFIYQSDSNIVVPCCPEFCCSICLQDFKDWDSMRKLSFCEHYFHLECIDEWLTRNGSCPMCRNYVCSVDDDVV</sequence>
<dbReference type="InterPro" id="IPR013083">
    <property type="entry name" value="Znf_RING/FYVE/PHD"/>
</dbReference>
<dbReference type="SUPFAM" id="SSF57850">
    <property type="entry name" value="RING/U-box"/>
    <property type="match status" value="1"/>
</dbReference>
<reference evidence="9" key="1">
    <citation type="submission" date="2019-03" db="EMBL/GenBank/DDBJ databases">
        <authorList>
            <person name="Mank J."/>
            <person name="Almeida P."/>
        </authorList>
    </citation>
    <scope>NUCLEOTIDE SEQUENCE</scope>
    <source>
        <strain evidence="9">78183</strain>
    </source>
</reference>
<evidence type="ECO:0000256" key="2">
    <source>
        <dbReference type="ARBA" id="ARBA00022723"/>
    </source>
</evidence>
<evidence type="ECO:0000256" key="4">
    <source>
        <dbReference type="ARBA" id="ARBA00022833"/>
    </source>
</evidence>
<evidence type="ECO:0000256" key="3">
    <source>
        <dbReference type="ARBA" id="ARBA00022771"/>
    </source>
</evidence>
<keyword evidence="4" id="KW-0862">Zinc</keyword>
<keyword evidence="7" id="KW-0812">Transmembrane</keyword>
<keyword evidence="3 6" id="KW-0863">Zinc-finger</keyword>
<gene>
    <name evidence="9" type="ORF">SVIM_LOCUS402722</name>
</gene>
<evidence type="ECO:0000256" key="5">
    <source>
        <dbReference type="ARBA" id="ARBA00023136"/>
    </source>
</evidence>
<feature type="domain" description="RING-type" evidence="8">
    <location>
        <begin position="175"/>
        <end position="217"/>
    </location>
</feature>
<dbReference type="GO" id="GO:0008270">
    <property type="term" value="F:zinc ion binding"/>
    <property type="evidence" value="ECO:0007669"/>
    <property type="project" value="UniProtKB-KW"/>
</dbReference>
<protein>
    <recommendedName>
        <fullName evidence="8">RING-type domain-containing protein</fullName>
    </recommendedName>
</protein>
<evidence type="ECO:0000259" key="8">
    <source>
        <dbReference type="PROSITE" id="PS50089"/>
    </source>
</evidence>
<evidence type="ECO:0000256" key="1">
    <source>
        <dbReference type="ARBA" id="ARBA00004370"/>
    </source>
</evidence>
<organism evidence="9">
    <name type="scientific">Salix viminalis</name>
    <name type="common">Common osier</name>
    <name type="synonym">Basket willow</name>
    <dbReference type="NCBI Taxonomy" id="40686"/>
    <lineage>
        <taxon>Eukaryota</taxon>
        <taxon>Viridiplantae</taxon>
        <taxon>Streptophyta</taxon>
        <taxon>Embryophyta</taxon>
        <taxon>Tracheophyta</taxon>
        <taxon>Spermatophyta</taxon>
        <taxon>Magnoliopsida</taxon>
        <taxon>eudicotyledons</taxon>
        <taxon>Gunneridae</taxon>
        <taxon>Pentapetalae</taxon>
        <taxon>rosids</taxon>
        <taxon>fabids</taxon>
        <taxon>Malpighiales</taxon>
        <taxon>Salicaceae</taxon>
        <taxon>Saliceae</taxon>
        <taxon>Salix</taxon>
    </lineage>
</organism>